<dbReference type="EMBL" id="MDEO01000036">
    <property type="protein sequence ID" value="OCX12641.1"/>
    <property type="molecule type" value="Genomic_DNA"/>
</dbReference>
<proteinExistence type="predicted"/>
<dbReference type="Proteomes" id="UP000094412">
    <property type="component" value="Unassembled WGS sequence"/>
</dbReference>
<dbReference type="OrthoDB" id="9957622at2"/>
<keyword evidence="2" id="KW-1185">Reference proteome</keyword>
<evidence type="ECO:0000313" key="1">
    <source>
        <dbReference type="EMBL" id="OCX12641.1"/>
    </source>
</evidence>
<accession>A0A1C2DCZ3</accession>
<gene>
    <name evidence="1" type="ORF">QV13_23880</name>
</gene>
<organism evidence="1 2">
    <name type="scientific">Mesorhizobium hungaricum</name>
    <dbReference type="NCBI Taxonomy" id="1566387"/>
    <lineage>
        <taxon>Bacteria</taxon>
        <taxon>Pseudomonadati</taxon>
        <taxon>Pseudomonadota</taxon>
        <taxon>Alphaproteobacteria</taxon>
        <taxon>Hyphomicrobiales</taxon>
        <taxon>Phyllobacteriaceae</taxon>
        <taxon>Mesorhizobium</taxon>
    </lineage>
</organism>
<dbReference type="RefSeq" id="WP_024922499.1">
    <property type="nucleotide sequence ID" value="NZ_MDEO01000036.1"/>
</dbReference>
<reference evidence="1 2" key="1">
    <citation type="submission" date="2016-08" db="EMBL/GenBank/DDBJ databases">
        <title>Whole genome sequence of Mesorhizobium sp. strain UASWS1009 isolated from industrial sewage.</title>
        <authorList>
            <person name="Crovadore J."/>
            <person name="Calmin G."/>
            <person name="Chablais R."/>
            <person name="Cochard B."/>
            <person name="Lefort F."/>
        </authorList>
    </citation>
    <scope>NUCLEOTIDE SEQUENCE [LARGE SCALE GENOMIC DNA]</scope>
    <source>
        <strain evidence="1 2">UASWS1009</strain>
    </source>
</reference>
<dbReference type="AlphaFoldDB" id="A0A1C2DCZ3"/>
<evidence type="ECO:0000313" key="2">
    <source>
        <dbReference type="Proteomes" id="UP000094412"/>
    </source>
</evidence>
<dbReference type="STRING" id="1566387.QV13_23880"/>
<protein>
    <submittedName>
        <fullName evidence="1">Uncharacterized protein</fullName>
    </submittedName>
</protein>
<comment type="caution">
    <text evidence="1">The sequence shown here is derived from an EMBL/GenBank/DDBJ whole genome shotgun (WGS) entry which is preliminary data.</text>
</comment>
<sequence length="107" mass="11072">MIEIHAHDVAVFENGWKVATVTRSGALKLPAKDGPVEVPFQVGDAVLVGAGGSIIVAPLSFDGATDIARKVIECDPRTLTDGHSLRALATAVIGFATQIVAPVKENA</sequence>
<name>A0A1C2DCZ3_9HYPH</name>